<dbReference type="GO" id="GO:0016618">
    <property type="term" value="F:hydroxypyruvate reductase [NAD(P)H] activity"/>
    <property type="evidence" value="ECO:0007669"/>
    <property type="project" value="TreeGrafter"/>
</dbReference>
<dbReference type="GO" id="GO:0051287">
    <property type="term" value="F:NAD binding"/>
    <property type="evidence" value="ECO:0007669"/>
    <property type="project" value="InterPro"/>
</dbReference>
<feature type="domain" description="D-isomer specific 2-hydroxyacid dehydrogenase NAD-binding" evidence="6">
    <location>
        <begin position="118"/>
        <end position="290"/>
    </location>
</feature>
<dbReference type="InterPro" id="IPR050223">
    <property type="entry name" value="D-isomer_2-hydroxyacid_DH"/>
</dbReference>
<proteinExistence type="inferred from homology"/>
<dbReference type="InterPro" id="IPR006139">
    <property type="entry name" value="D-isomer_2_OHA_DH_cat_dom"/>
</dbReference>
<keyword evidence="3" id="KW-0520">NAD</keyword>
<dbReference type="Gene3D" id="3.40.50.720">
    <property type="entry name" value="NAD(P)-binding Rossmann-like Domain"/>
    <property type="match status" value="2"/>
</dbReference>
<dbReference type="KEGG" id="bpt:Bpet0743"/>
<dbReference type="CDD" id="cd12156">
    <property type="entry name" value="HPPR"/>
    <property type="match status" value="1"/>
</dbReference>
<evidence type="ECO:0000256" key="1">
    <source>
        <dbReference type="ARBA" id="ARBA00022857"/>
    </source>
</evidence>
<dbReference type="EMBL" id="AM902716">
    <property type="protein sequence ID" value="CAP41075.1"/>
    <property type="molecule type" value="Genomic_DNA"/>
</dbReference>
<dbReference type="STRING" id="94624.Bpet0743"/>
<evidence type="ECO:0000313" key="7">
    <source>
        <dbReference type="EMBL" id="CAP41075.1"/>
    </source>
</evidence>
<comment type="similarity">
    <text evidence="4">Belongs to the D-isomer specific 2-hydroxyacid dehydrogenase family.</text>
</comment>
<dbReference type="Pfam" id="PF02826">
    <property type="entry name" value="2-Hacid_dh_C"/>
    <property type="match status" value="1"/>
</dbReference>
<dbReference type="PANTHER" id="PTHR10996">
    <property type="entry name" value="2-HYDROXYACID DEHYDROGENASE-RELATED"/>
    <property type="match status" value="1"/>
</dbReference>
<evidence type="ECO:0000313" key="8">
    <source>
        <dbReference type="Proteomes" id="UP000001225"/>
    </source>
</evidence>
<keyword evidence="2 4" id="KW-0560">Oxidoreductase</keyword>
<reference evidence="7 8" key="1">
    <citation type="journal article" date="2008" name="BMC Genomics">
        <title>The missing link: Bordetella petrii is endowed with both the metabolic versatility of environmental bacteria and virulence traits of pathogenic Bordetellae.</title>
        <authorList>
            <person name="Gross R."/>
            <person name="Guzman C.A."/>
            <person name="Sebaihia M."/>
            <person name="Martins Dos Santos V.A."/>
            <person name="Pieper D.H."/>
            <person name="Koebnik R."/>
            <person name="Lechner M."/>
            <person name="Bartels D."/>
            <person name="Buhrmester J."/>
            <person name="Choudhuri J.V."/>
            <person name="Ebensen T."/>
            <person name="Gaigalat L."/>
            <person name="Herrmann S."/>
            <person name="Khachane A.N."/>
            <person name="Larisch C."/>
            <person name="Link S."/>
            <person name="Linke B."/>
            <person name="Meyer F."/>
            <person name="Mormann S."/>
            <person name="Nakunst D."/>
            <person name="Rueckert C."/>
            <person name="Schneiker-Bekel S."/>
            <person name="Schulze K."/>
            <person name="Vorhoelter F.J."/>
            <person name="Yevsa T."/>
            <person name="Engle J.T."/>
            <person name="Goldman W.E."/>
            <person name="Puehler A."/>
            <person name="Goebel U.B."/>
            <person name="Goesmann A."/>
            <person name="Bloecker H."/>
            <person name="Kaiser O."/>
            <person name="Martinez-Arias R."/>
        </authorList>
    </citation>
    <scope>NUCLEOTIDE SEQUENCE [LARGE SCALE GENOMIC DNA]</scope>
    <source>
        <strain evidence="8">ATCC BAA-461 / DSM 12804 / CCUG 43448 / CIP 107267 / Se-1111R</strain>
    </source>
</reference>
<dbReference type="AlphaFoldDB" id="A9I595"/>
<sequence>MSDAAFTPVHRLLQLGPLPPGLQREAASRYVLEPLWTQPEPARFLAEQQGAFDGAIMMSRHGCSASVIECLAAAPRPGVVACFGVGYDGIDLAAARRHGVQVSTTPDVLTDCVADTALGLMLACARQLVAAHRHVQEGAWLQGPFPLATRVSGKRVGIVGLGRIGQAIARRAGGFDMPVRYHGRSARAGVPYEFEPDLHALARWADFLVLACPGGPQTRHLVSADVLQALGPEGYLINIARGSVVDEDALVEAIQDGRIAGAGLDVYADEPRVPAGLLGTDRVVTLPHVAASTRETRHAMEQLVLDNLAAFFATGKVLTPPA</sequence>
<evidence type="ECO:0000256" key="2">
    <source>
        <dbReference type="ARBA" id="ARBA00023002"/>
    </source>
</evidence>
<evidence type="ECO:0000256" key="4">
    <source>
        <dbReference type="RuleBase" id="RU003719"/>
    </source>
</evidence>
<dbReference type="PANTHER" id="PTHR10996:SF178">
    <property type="entry name" value="2-HYDROXYACID DEHYDROGENASE YGL185C-RELATED"/>
    <property type="match status" value="1"/>
</dbReference>
<dbReference type="eggNOG" id="COG1052">
    <property type="taxonomic scope" value="Bacteria"/>
</dbReference>
<dbReference type="GO" id="GO:0005829">
    <property type="term" value="C:cytosol"/>
    <property type="evidence" value="ECO:0007669"/>
    <property type="project" value="TreeGrafter"/>
</dbReference>
<dbReference type="GO" id="GO:0030267">
    <property type="term" value="F:glyoxylate reductase (NADPH) activity"/>
    <property type="evidence" value="ECO:0007669"/>
    <property type="project" value="TreeGrafter"/>
</dbReference>
<protein>
    <submittedName>
        <fullName evidence="7">D-isomer specific 2-hydroxyacid dehydrogenase</fullName>
    </submittedName>
</protein>
<gene>
    <name evidence="7" type="ordered locus">Bpet0743</name>
</gene>
<evidence type="ECO:0000259" key="5">
    <source>
        <dbReference type="Pfam" id="PF00389"/>
    </source>
</evidence>
<accession>A9I595</accession>
<name>A9I595_BORPD</name>
<dbReference type="SUPFAM" id="SSF52283">
    <property type="entry name" value="Formate/glycerate dehydrogenase catalytic domain-like"/>
    <property type="match status" value="1"/>
</dbReference>
<dbReference type="Proteomes" id="UP000001225">
    <property type="component" value="Chromosome"/>
</dbReference>
<keyword evidence="8" id="KW-1185">Reference proteome</keyword>
<keyword evidence="1" id="KW-0521">NADP</keyword>
<dbReference type="InterPro" id="IPR006140">
    <property type="entry name" value="D-isomer_DH_NAD-bd"/>
</dbReference>
<dbReference type="Pfam" id="PF00389">
    <property type="entry name" value="2-Hacid_dh"/>
    <property type="match status" value="1"/>
</dbReference>
<feature type="domain" description="D-isomer specific 2-hydroxyacid dehydrogenase catalytic" evidence="5">
    <location>
        <begin position="45"/>
        <end position="317"/>
    </location>
</feature>
<evidence type="ECO:0000256" key="3">
    <source>
        <dbReference type="ARBA" id="ARBA00023027"/>
    </source>
</evidence>
<evidence type="ECO:0000259" key="6">
    <source>
        <dbReference type="Pfam" id="PF02826"/>
    </source>
</evidence>
<dbReference type="SUPFAM" id="SSF51735">
    <property type="entry name" value="NAD(P)-binding Rossmann-fold domains"/>
    <property type="match status" value="1"/>
</dbReference>
<organism evidence="7 8">
    <name type="scientific">Bordetella petrii (strain ATCC BAA-461 / DSM 12804 / CCUG 43448 / CIP 107267 / Se-1111R)</name>
    <dbReference type="NCBI Taxonomy" id="340100"/>
    <lineage>
        <taxon>Bacteria</taxon>
        <taxon>Pseudomonadati</taxon>
        <taxon>Pseudomonadota</taxon>
        <taxon>Betaproteobacteria</taxon>
        <taxon>Burkholderiales</taxon>
        <taxon>Alcaligenaceae</taxon>
        <taxon>Bordetella</taxon>
    </lineage>
</organism>
<dbReference type="InterPro" id="IPR036291">
    <property type="entry name" value="NAD(P)-bd_dom_sf"/>
</dbReference>
<dbReference type="FunFam" id="3.40.50.720:FF:000213">
    <property type="entry name" value="Putative 2-hydroxyacid dehydrogenase"/>
    <property type="match status" value="1"/>
</dbReference>